<protein>
    <submittedName>
        <fullName evidence="3">Permease</fullName>
    </submittedName>
</protein>
<sequence length="451" mass="47544">MKALVETPQPAATERAEPPPAPAARAARVARAVGPLARAFHVADLRGYARLGVDATVGITDLVEAMHHTIESTIGVAGPGPAGRTSGITGLVYRTVRGTTRLVGHGLDGLLGSLVERLLPAQAAEAAEVLPTPEREALRAVLNGVWGDHLAESGNPLAIPMSLRRDGRALDLSAPLAAQLQAPASGRLLVLIHGLCMNDLQWSRRGHDHGQMLAAALDATPLYLHYNSGRHVSQNGRELAALLDRLVAQWPVLAEEIVIVAHSMGGLVARSACHVAQEVAQEAAQDGSAAWLGQLRRVVFLGTPHHGAPLERGGRLVDVALGLSPYVRPFARLGRARSAGITDLRYGNLQDADWQGRDRHAQKRDDRVPTPLPAGVAVYVAAAITTESDSGLRANLLGDGLVPLASALGRHSDPAKVLPVPAANQHVVAGANHWDLLDHPEVAAVLRAWLA</sequence>
<dbReference type="Pfam" id="PF07819">
    <property type="entry name" value="PGAP1"/>
    <property type="match status" value="1"/>
</dbReference>
<name>A0ABN6PFK6_9BURK</name>
<feature type="domain" description="GPI inositol-deacylase PGAP1-like alpha/beta" evidence="2">
    <location>
        <begin position="186"/>
        <end position="320"/>
    </location>
</feature>
<dbReference type="Proteomes" id="UP001057498">
    <property type="component" value="Chromosome"/>
</dbReference>
<evidence type="ECO:0000256" key="1">
    <source>
        <dbReference type="SAM" id="MobiDB-lite"/>
    </source>
</evidence>
<evidence type="ECO:0000313" key="4">
    <source>
        <dbReference type="Proteomes" id="UP001057498"/>
    </source>
</evidence>
<gene>
    <name evidence="3" type="ORF">CATMQ487_06830</name>
</gene>
<reference evidence="3" key="1">
    <citation type="submission" date="2022-04" db="EMBL/GenBank/DDBJ databases">
        <title>Whole genome sequence of Sphaerotilus sp. FB-5.</title>
        <authorList>
            <person name="Takeda M."/>
            <person name="Narihara S."/>
            <person name="Akimoto M."/>
            <person name="Akimoto R."/>
            <person name="Nishiyashiki S."/>
            <person name="Murakami T."/>
        </authorList>
    </citation>
    <scope>NUCLEOTIDE SEQUENCE</scope>
    <source>
        <strain evidence="3">FB-5</strain>
    </source>
</reference>
<dbReference type="InterPro" id="IPR029058">
    <property type="entry name" value="AB_hydrolase_fold"/>
</dbReference>
<dbReference type="EMBL" id="AP025730">
    <property type="protein sequence ID" value="BDI03713.1"/>
    <property type="molecule type" value="Genomic_DNA"/>
</dbReference>
<dbReference type="InterPro" id="IPR012908">
    <property type="entry name" value="PGAP1-ab_dom-like"/>
</dbReference>
<feature type="region of interest" description="Disordered" evidence="1">
    <location>
        <begin position="1"/>
        <end position="22"/>
    </location>
</feature>
<accession>A0ABN6PFK6</accession>
<dbReference type="Gene3D" id="3.40.50.1820">
    <property type="entry name" value="alpha/beta hydrolase"/>
    <property type="match status" value="1"/>
</dbReference>
<evidence type="ECO:0000313" key="3">
    <source>
        <dbReference type="EMBL" id="BDI03713.1"/>
    </source>
</evidence>
<proteinExistence type="predicted"/>
<organism evidence="3 4">
    <name type="scientific">Sphaerotilus microaerophilus</name>
    <dbReference type="NCBI Taxonomy" id="2914710"/>
    <lineage>
        <taxon>Bacteria</taxon>
        <taxon>Pseudomonadati</taxon>
        <taxon>Pseudomonadota</taxon>
        <taxon>Betaproteobacteria</taxon>
        <taxon>Burkholderiales</taxon>
        <taxon>Sphaerotilaceae</taxon>
        <taxon>Sphaerotilus</taxon>
    </lineage>
</organism>
<dbReference type="SUPFAM" id="SSF53474">
    <property type="entry name" value="alpha/beta-Hydrolases"/>
    <property type="match status" value="1"/>
</dbReference>
<evidence type="ECO:0000259" key="2">
    <source>
        <dbReference type="Pfam" id="PF07819"/>
    </source>
</evidence>
<keyword evidence="4" id="KW-1185">Reference proteome</keyword>
<dbReference type="RefSeq" id="WP_251971974.1">
    <property type="nucleotide sequence ID" value="NZ_AP025730.1"/>
</dbReference>